<accession>A0A0G4K8C7</accession>
<proteinExistence type="predicted"/>
<protein>
    <submittedName>
        <fullName evidence="1">Uncharacterized protein</fullName>
    </submittedName>
</protein>
<reference evidence="2" key="1">
    <citation type="submission" date="2015-04" db="EMBL/GenBank/DDBJ databases">
        <authorList>
            <person name="Mushtaq Mamoona"/>
        </authorList>
    </citation>
    <scope>NUCLEOTIDE SEQUENCE [LARGE SCALE GENOMIC DNA]</scope>
    <source>
        <strain evidence="2">AN4859/03</strain>
    </source>
</reference>
<gene>
    <name evidence="1" type="ORF">BRSU_1576</name>
</gene>
<dbReference type="EMBL" id="CVLB01000001">
    <property type="protein sequence ID" value="CRF33645.1"/>
    <property type="molecule type" value="Genomic_DNA"/>
</dbReference>
<organism evidence="1 2">
    <name type="scientific">Brachyspira suanatina</name>
    <dbReference type="NCBI Taxonomy" id="381802"/>
    <lineage>
        <taxon>Bacteria</taxon>
        <taxon>Pseudomonadati</taxon>
        <taxon>Spirochaetota</taxon>
        <taxon>Spirochaetia</taxon>
        <taxon>Brachyspirales</taxon>
        <taxon>Brachyspiraceae</taxon>
        <taxon>Brachyspira</taxon>
    </lineage>
</organism>
<dbReference type="RefSeq" id="WP_048594793.1">
    <property type="nucleotide sequence ID" value="NZ_CVLB01000001.1"/>
</dbReference>
<sequence length="79" mass="9829">MHFKLINELVWYVPIKKLRNTAIELLILHFKKFYPIKNNQFKSISLYNYKNIFNYNKYNNYKPFNNIINHYKNKLLLDN</sequence>
<evidence type="ECO:0000313" key="2">
    <source>
        <dbReference type="Proteomes" id="UP000043763"/>
    </source>
</evidence>
<dbReference type="AlphaFoldDB" id="A0A0G4K8C7"/>
<keyword evidence="2" id="KW-1185">Reference proteome</keyword>
<evidence type="ECO:0000313" key="1">
    <source>
        <dbReference type="EMBL" id="CRF33645.1"/>
    </source>
</evidence>
<dbReference type="Proteomes" id="UP000043763">
    <property type="component" value="Unassembled WGS sequence"/>
</dbReference>
<name>A0A0G4K8C7_9SPIR</name>